<feature type="transmembrane region" description="Helical" evidence="6">
    <location>
        <begin position="122"/>
        <end position="148"/>
    </location>
</feature>
<reference evidence="7 8" key="1">
    <citation type="submission" date="2016-11" db="EMBL/GenBank/DDBJ databases">
        <authorList>
            <person name="Jaros S."/>
            <person name="Januszkiewicz K."/>
            <person name="Wedrychowicz H."/>
        </authorList>
    </citation>
    <scope>NUCLEOTIDE SEQUENCE [LARGE SCALE GENOMIC DNA]</scope>
    <source>
        <strain evidence="7 8">GAS138</strain>
    </source>
</reference>
<evidence type="ECO:0000313" key="8">
    <source>
        <dbReference type="Proteomes" id="UP000189796"/>
    </source>
</evidence>
<feature type="transmembrane region" description="Helical" evidence="6">
    <location>
        <begin position="244"/>
        <end position="271"/>
    </location>
</feature>
<dbReference type="InterPro" id="IPR017778">
    <property type="entry name" value="ABC_transptr_urea_perm_UrtC"/>
</dbReference>
<evidence type="ECO:0000313" key="7">
    <source>
        <dbReference type="EMBL" id="SHG59016.1"/>
    </source>
</evidence>
<name>A0A1M5L205_9BRAD</name>
<dbReference type="Pfam" id="PF02653">
    <property type="entry name" value="BPD_transp_2"/>
    <property type="match status" value="1"/>
</dbReference>
<keyword evidence="4 6" id="KW-1133">Transmembrane helix</keyword>
<dbReference type="PANTHER" id="PTHR30482">
    <property type="entry name" value="HIGH-AFFINITY BRANCHED-CHAIN AMINO ACID TRANSPORT SYSTEM PERMEASE"/>
    <property type="match status" value="1"/>
</dbReference>
<keyword evidence="3 6" id="KW-0812">Transmembrane</keyword>
<accession>A0A1M5L205</accession>
<feature type="transmembrane region" description="Helical" evidence="6">
    <location>
        <begin position="50"/>
        <end position="69"/>
    </location>
</feature>
<dbReference type="GO" id="GO:0015658">
    <property type="term" value="F:branched-chain amino acid transmembrane transporter activity"/>
    <property type="evidence" value="ECO:0007669"/>
    <property type="project" value="InterPro"/>
</dbReference>
<feature type="transmembrane region" description="Helical" evidence="6">
    <location>
        <begin position="332"/>
        <end position="353"/>
    </location>
</feature>
<sequence>MSKPPQAPSRQRATGFWQPELIAIVILIAAMYLMPYVLVDDFLISKYSRYLVFGLLALALSLSWGYGGILNLGQALPFGLGSYCMAMALKLRTIPVQTGAGGLPDFMVWNNVQQLPWFWVPFYSMTFGIIAGIVVPSALMAGLGWFMFRGRVTGVFVAITTLAMLVVVNLLIVDQQQYTGGFNGITDLAQLTIGGIVFDAYNRTTFYLIASVASVILVFGYVLSRTKFGLILQAIRDQEDRVQYFGYDVASYKISVMAISAAIAGLAGMLYTIVMEFASPTFLNVPLSLSVVIWCAVGGRGSLPGAFVGAVLVTGMQGALSESKTFLDTWTLVMGILFVLVVLFLPSGLAGLIGQLLAKIRPGDNHGPNGKIDLKSSHPKEIA</sequence>
<gene>
    <name evidence="7" type="ORF">SAMN05443248_2063</name>
</gene>
<dbReference type="PANTHER" id="PTHR30482:SF4">
    <property type="entry name" value="SLR1201 PROTEIN"/>
    <property type="match status" value="1"/>
</dbReference>
<proteinExistence type="predicted"/>
<dbReference type="AlphaFoldDB" id="A0A1M5L205"/>
<dbReference type="InterPro" id="IPR043428">
    <property type="entry name" value="LivM-like"/>
</dbReference>
<dbReference type="CDD" id="cd06581">
    <property type="entry name" value="TM_PBP1_LivM_like"/>
    <property type="match status" value="1"/>
</dbReference>
<dbReference type="InterPro" id="IPR001851">
    <property type="entry name" value="ABC_transp_permease"/>
</dbReference>
<evidence type="ECO:0000256" key="3">
    <source>
        <dbReference type="ARBA" id="ARBA00022692"/>
    </source>
</evidence>
<evidence type="ECO:0000256" key="5">
    <source>
        <dbReference type="ARBA" id="ARBA00023136"/>
    </source>
</evidence>
<comment type="subcellular location">
    <subcellularLocation>
        <location evidence="1">Cell membrane</location>
        <topology evidence="1">Multi-pass membrane protein</topology>
    </subcellularLocation>
</comment>
<dbReference type="EMBL" id="LT670817">
    <property type="protein sequence ID" value="SHG59016.1"/>
    <property type="molecule type" value="Genomic_DNA"/>
</dbReference>
<evidence type="ECO:0000256" key="6">
    <source>
        <dbReference type="SAM" id="Phobius"/>
    </source>
</evidence>
<dbReference type="RefSeq" id="WP_079601115.1">
    <property type="nucleotide sequence ID" value="NZ_LT670817.1"/>
</dbReference>
<evidence type="ECO:0000256" key="1">
    <source>
        <dbReference type="ARBA" id="ARBA00004651"/>
    </source>
</evidence>
<feature type="transmembrane region" description="Helical" evidence="6">
    <location>
        <begin position="155"/>
        <end position="173"/>
    </location>
</feature>
<protein>
    <submittedName>
        <fullName evidence="7">Amino acid/amide ABC transporter membrane protein 2, HAAT family</fullName>
    </submittedName>
</protein>
<feature type="transmembrane region" description="Helical" evidence="6">
    <location>
        <begin position="20"/>
        <end position="38"/>
    </location>
</feature>
<dbReference type="GO" id="GO:0005886">
    <property type="term" value="C:plasma membrane"/>
    <property type="evidence" value="ECO:0007669"/>
    <property type="project" value="UniProtKB-SubCell"/>
</dbReference>
<dbReference type="NCBIfam" id="TIGR03408">
    <property type="entry name" value="urea_trans_UrtC"/>
    <property type="match status" value="1"/>
</dbReference>
<keyword evidence="5 6" id="KW-0472">Membrane</keyword>
<dbReference type="Proteomes" id="UP000189796">
    <property type="component" value="Chromosome I"/>
</dbReference>
<evidence type="ECO:0000256" key="4">
    <source>
        <dbReference type="ARBA" id="ARBA00022989"/>
    </source>
</evidence>
<keyword evidence="2" id="KW-1003">Cell membrane</keyword>
<dbReference type="OrthoDB" id="9034298at2"/>
<evidence type="ECO:0000256" key="2">
    <source>
        <dbReference type="ARBA" id="ARBA00022475"/>
    </source>
</evidence>
<feature type="transmembrane region" description="Helical" evidence="6">
    <location>
        <begin position="205"/>
        <end position="223"/>
    </location>
</feature>
<organism evidence="7 8">
    <name type="scientific">Bradyrhizobium erythrophlei</name>
    <dbReference type="NCBI Taxonomy" id="1437360"/>
    <lineage>
        <taxon>Bacteria</taxon>
        <taxon>Pseudomonadati</taxon>
        <taxon>Pseudomonadota</taxon>
        <taxon>Alphaproteobacteria</taxon>
        <taxon>Hyphomicrobiales</taxon>
        <taxon>Nitrobacteraceae</taxon>
        <taxon>Bradyrhizobium</taxon>
    </lineage>
</organism>